<evidence type="ECO:0000256" key="2">
    <source>
        <dbReference type="ARBA" id="ARBA00022475"/>
    </source>
</evidence>
<dbReference type="PANTHER" id="PTHR30086:SF20">
    <property type="entry name" value="ARGININE EXPORTER PROTEIN ARGO-RELATED"/>
    <property type="match status" value="1"/>
</dbReference>
<dbReference type="EMBL" id="JAUHHC010000004">
    <property type="protein sequence ID" value="MDN3922002.1"/>
    <property type="molecule type" value="Genomic_DNA"/>
</dbReference>
<reference evidence="6 7" key="1">
    <citation type="submission" date="2023-06" db="EMBL/GenBank/DDBJ databases">
        <title>Pelomonas sp. PFR6 16S ribosomal RNA gene Genome sequencing and assembly.</title>
        <authorList>
            <person name="Woo H."/>
        </authorList>
    </citation>
    <scope>NUCLEOTIDE SEQUENCE [LARGE SCALE GENOMIC DNA]</scope>
    <source>
        <strain evidence="6 7">PFR6</strain>
    </source>
</reference>
<keyword evidence="3" id="KW-0812">Transmembrane</keyword>
<keyword evidence="7" id="KW-1185">Reference proteome</keyword>
<gene>
    <name evidence="6" type="ORF">QWJ38_17055</name>
</gene>
<organism evidence="6 7">
    <name type="scientific">Roseateles violae</name>
    <dbReference type="NCBI Taxonomy" id="3058042"/>
    <lineage>
        <taxon>Bacteria</taxon>
        <taxon>Pseudomonadati</taxon>
        <taxon>Pseudomonadota</taxon>
        <taxon>Betaproteobacteria</taxon>
        <taxon>Burkholderiales</taxon>
        <taxon>Sphaerotilaceae</taxon>
        <taxon>Roseateles</taxon>
    </lineage>
</organism>
<accession>A0ABT8DUN7</accession>
<dbReference type="PANTHER" id="PTHR30086">
    <property type="entry name" value="ARGININE EXPORTER PROTEIN ARGO"/>
    <property type="match status" value="1"/>
</dbReference>
<sequence length="163" mass="17343">MSTTELLPLMSYCLLMSGTPGPNNVLLTAAGANYGYRPTLPQILGTNSGVAALTWLSCLGLGQLFAAWPPAQQGLRIAGALYLLWLAWRLTGNVIVCWRAAPASVRRPARPRSRTAICASTSYSASSRGCRTIWASACARWSRRGAAGSVPRAECGDASEWTP</sequence>
<evidence type="ECO:0000256" key="4">
    <source>
        <dbReference type="ARBA" id="ARBA00022989"/>
    </source>
</evidence>
<keyword evidence="2" id="KW-1003">Cell membrane</keyword>
<evidence type="ECO:0000256" key="1">
    <source>
        <dbReference type="ARBA" id="ARBA00004651"/>
    </source>
</evidence>
<dbReference type="InterPro" id="IPR001123">
    <property type="entry name" value="LeuE-type"/>
</dbReference>
<protein>
    <submittedName>
        <fullName evidence="6">LysE family translocator</fullName>
    </submittedName>
</protein>
<evidence type="ECO:0000256" key="5">
    <source>
        <dbReference type="ARBA" id="ARBA00023136"/>
    </source>
</evidence>
<evidence type="ECO:0000256" key="3">
    <source>
        <dbReference type="ARBA" id="ARBA00022692"/>
    </source>
</evidence>
<comment type="subcellular location">
    <subcellularLocation>
        <location evidence="1">Cell membrane</location>
        <topology evidence="1">Multi-pass membrane protein</topology>
    </subcellularLocation>
</comment>
<keyword evidence="5" id="KW-0472">Membrane</keyword>
<comment type="caution">
    <text evidence="6">The sequence shown here is derived from an EMBL/GenBank/DDBJ whole genome shotgun (WGS) entry which is preliminary data.</text>
</comment>
<dbReference type="Proteomes" id="UP001228044">
    <property type="component" value="Unassembled WGS sequence"/>
</dbReference>
<name>A0ABT8DUN7_9BURK</name>
<evidence type="ECO:0000313" key="7">
    <source>
        <dbReference type="Proteomes" id="UP001228044"/>
    </source>
</evidence>
<proteinExistence type="predicted"/>
<evidence type="ECO:0000313" key="6">
    <source>
        <dbReference type="EMBL" id="MDN3922002.1"/>
    </source>
</evidence>
<keyword evidence="4" id="KW-1133">Transmembrane helix</keyword>
<dbReference type="Pfam" id="PF01810">
    <property type="entry name" value="LysE"/>
    <property type="match status" value="1"/>
</dbReference>